<keyword evidence="2" id="KW-0732">Signal</keyword>
<evidence type="ECO:0000313" key="3">
    <source>
        <dbReference type="EnsemblMetazoa" id="AMEC013114-PA"/>
    </source>
</evidence>
<proteinExistence type="predicted"/>
<sequence>MSSYTMYAIAVLLGWLATTIGALDDGEFDESSSTDTSVAVSGRGHHEDFNEYVWPLHWVSAAYVWGFLKLGAIFAGLMLLFVFRHLSWWNSTPAYLGHDAPV</sequence>
<accession>A0A182U383</accession>
<dbReference type="AlphaFoldDB" id="A0A182U383"/>
<feature type="signal peptide" evidence="2">
    <location>
        <begin position="1"/>
        <end position="21"/>
    </location>
</feature>
<feature type="transmembrane region" description="Helical" evidence="1">
    <location>
        <begin position="62"/>
        <end position="83"/>
    </location>
</feature>
<keyword evidence="1" id="KW-1133">Transmembrane helix</keyword>
<protein>
    <submittedName>
        <fullName evidence="3">Uncharacterized protein</fullName>
    </submittedName>
</protein>
<dbReference type="Proteomes" id="UP000075902">
    <property type="component" value="Unassembled WGS sequence"/>
</dbReference>
<organism evidence="3 4">
    <name type="scientific">Anopheles melas</name>
    <dbReference type="NCBI Taxonomy" id="34690"/>
    <lineage>
        <taxon>Eukaryota</taxon>
        <taxon>Metazoa</taxon>
        <taxon>Ecdysozoa</taxon>
        <taxon>Arthropoda</taxon>
        <taxon>Hexapoda</taxon>
        <taxon>Insecta</taxon>
        <taxon>Pterygota</taxon>
        <taxon>Neoptera</taxon>
        <taxon>Endopterygota</taxon>
        <taxon>Diptera</taxon>
        <taxon>Nematocera</taxon>
        <taxon>Culicoidea</taxon>
        <taxon>Culicidae</taxon>
        <taxon>Anophelinae</taxon>
        <taxon>Anopheles</taxon>
    </lineage>
</organism>
<feature type="chain" id="PRO_5008137688" evidence="2">
    <location>
        <begin position="22"/>
        <end position="102"/>
    </location>
</feature>
<keyword evidence="1" id="KW-0472">Membrane</keyword>
<evidence type="ECO:0000256" key="1">
    <source>
        <dbReference type="SAM" id="Phobius"/>
    </source>
</evidence>
<evidence type="ECO:0000256" key="2">
    <source>
        <dbReference type="SAM" id="SignalP"/>
    </source>
</evidence>
<keyword evidence="1" id="KW-0812">Transmembrane</keyword>
<keyword evidence="4" id="KW-1185">Reference proteome</keyword>
<dbReference type="EnsemblMetazoa" id="AMEC013114-RA">
    <property type="protein sequence ID" value="AMEC013114-PA"/>
    <property type="gene ID" value="AMEC013114"/>
</dbReference>
<name>A0A182U383_9DIPT</name>
<dbReference type="VEuPathDB" id="VectorBase:AMEC013114"/>
<evidence type="ECO:0000313" key="4">
    <source>
        <dbReference type="Proteomes" id="UP000075902"/>
    </source>
</evidence>
<reference evidence="3" key="2">
    <citation type="submission" date="2020-05" db="UniProtKB">
        <authorList>
            <consortium name="EnsemblMetazoa"/>
        </authorList>
    </citation>
    <scope>IDENTIFICATION</scope>
    <source>
        <strain evidence="3">CM1001059</strain>
    </source>
</reference>
<reference evidence="4" key="1">
    <citation type="submission" date="2014-01" db="EMBL/GenBank/DDBJ databases">
        <title>The Genome Sequence of Anopheles melas CM1001059_A (V2).</title>
        <authorList>
            <consortium name="The Broad Institute Genomics Platform"/>
            <person name="Neafsey D.E."/>
            <person name="Besansky N."/>
            <person name="Howell P."/>
            <person name="Walton C."/>
            <person name="Young S.K."/>
            <person name="Zeng Q."/>
            <person name="Gargeya S."/>
            <person name="Fitzgerald M."/>
            <person name="Haas B."/>
            <person name="Abouelleil A."/>
            <person name="Allen A.W."/>
            <person name="Alvarado L."/>
            <person name="Arachchi H.M."/>
            <person name="Berlin A.M."/>
            <person name="Chapman S.B."/>
            <person name="Gainer-Dewar J."/>
            <person name="Goldberg J."/>
            <person name="Griggs A."/>
            <person name="Gujja S."/>
            <person name="Hansen M."/>
            <person name="Howarth C."/>
            <person name="Imamovic A."/>
            <person name="Ireland A."/>
            <person name="Larimer J."/>
            <person name="McCowan C."/>
            <person name="Murphy C."/>
            <person name="Pearson M."/>
            <person name="Poon T.W."/>
            <person name="Priest M."/>
            <person name="Roberts A."/>
            <person name="Saif S."/>
            <person name="Shea T."/>
            <person name="Sisk P."/>
            <person name="Sykes S."/>
            <person name="Wortman J."/>
            <person name="Nusbaum C."/>
            <person name="Birren B."/>
        </authorList>
    </citation>
    <scope>NUCLEOTIDE SEQUENCE [LARGE SCALE GENOMIC DNA]</scope>
    <source>
        <strain evidence="4">CM1001059</strain>
    </source>
</reference>